<dbReference type="RefSeq" id="WP_282589082.1">
    <property type="nucleotide sequence ID" value="NZ_JAMOIM010000061.1"/>
</dbReference>
<evidence type="ECO:0000313" key="1">
    <source>
        <dbReference type="EMBL" id="MCW6512707.1"/>
    </source>
</evidence>
<dbReference type="Proteomes" id="UP001165667">
    <property type="component" value="Unassembled WGS sequence"/>
</dbReference>
<evidence type="ECO:0000313" key="2">
    <source>
        <dbReference type="Proteomes" id="UP001165667"/>
    </source>
</evidence>
<dbReference type="EMBL" id="JAMOIM010000061">
    <property type="protein sequence ID" value="MCW6512707.1"/>
    <property type="molecule type" value="Genomic_DNA"/>
</dbReference>
<sequence>MATQPCDMRLEDDGTWARYDIDTDLPAVVNGIPPGQLGGEKAVDLVEQLNELERNTVSEMPRQMEQ</sequence>
<dbReference type="AlphaFoldDB" id="A0AA42CRP6"/>
<comment type="caution">
    <text evidence="1">The sequence shown here is derived from an EMBL/GenBank/DDBJ whole genome shotgun (WGS) entry which is preliminary data.</text>
</comment>
<proteinExistence type="predicted"/>
<gene>
    <name evidence="1" type="ORF">M8523_32900</name>
</gene>
<accession>A0AA42CRP6</accession>
<keyword evidence="2" id="KW-1185">Reference proteome</keyword>
<reference evidence="1" key="1">
    <citation type="submission" date="2022-05" db="EMBL/GenBank/DDBJ databases">
        <authorList>
            <person name="Pankratov T."/>
        </authorList>
    </citation>
    <scope>NUCLEOTIDE SEQUENCE</scope>
    <source>
        <strain evidence="1">BP6-180914</strain>
    </source>
</reference>
<protein>
    <submittedName>
        <fullName evidence="1">Uncharacterized protein</fullName>
    </submittedName>
</protein>
<name>A0AA42CRP6_9HYPH</name>
<organism evidence="1 2">
    <name type="scientific">Lichenifustis flavocetrariae</name>
    <dbReference type="NCBI Taxonomy" id="2949735"/>
    <lineage>
        <taxon>Bacteria</taxon>
        <taxon>Pseudomonadati</taxon>
        <taxon>Pseudomonadota</taxon>
        <taxon>Alphaproteobacteria</taxon>
        <taxon>Hyphomicrobiales</taxon>
        <taxon>Lichenihabitantaceae</taxon>
        <taxon>Lichenifustis</taxon>
    </lineage>
</organism>